<dbReference type="EMBL" id="CP025121">
    <property type="protein sequence ID" value="AYJ01535.1"/>
    <property type="molecule type" value="Genomic_DNA"/>
</dbReference>
<dbReference type="AlphaFoldDB" id="A0A660HNE3"/>
<accession>A0A660HNE3</accession>
<keyword evidence="3" id="KW-1185">Reference proteome</keyword>
<proteinExistence type="predicted"/>
<feature type="domain" description="Antitoxin SocA-like Panacea" evidence="1">
    <location>
        <begin position="31"/>
        <end position="128"/>
    </location>
</feature>
<name>A0A660HNE3_ZIZJU</name>
<dbReference type="Pfam" id="PF13274">
    <property type="entry name" value="SocA_Panacea"/>
    <property type="match status" value="1"/>
</dbReference>
<dbReference type="Proteomes" id="UP000272462">
    <property type="component" value="Chromosome"/>
</dbReference>
<evidence type="ECO:0000313" key="2">
    <source>
        <dbReference type="EMBL" id="AYJ01535.1"/>
    </source>
</evidence>
<evidence type="ECO:0000259" key="1">
    <source>
        <dbReference type="Pfam" id="PF13274"/>
    </source>
</evidence>
<dbReference type="KEGG" id="pzi:CWO85_03495"/>
<sequence length="155" mass="18470">MEQKNNNDEINVFDIAKYFLNKDSSINKTKLQKLLYYSQGYFLAKYNTVLFNETIEAWIYGPVIPVIYAEILFQETMKPNTNLNFDKSATNKNLTKEQKEILEQIYDEFYGLNSKELSKKTHEEDPWKTVYDPNKSWSECVITPKILYNYFSKRK</sequence>
<dbReference type="OrthoDB" id="386130at2"/>
<organism evidence="2 3">
    <name type="scientific">Ziziphus jujuba witches'-broom phytoplasma</name>
    <dbReference type="NCBI Taxonomy" id="135727"/>
    <lineage>
        <taxon>Bacteria</taxon>
        <taxon>Bacillati</taxon>
        <taxon>Mycoplasmatota</taxon>
        <taxon>Mollicutes</taxon>
        <taxon>Acholeplasmatales</taxon>
        <taxon>Acholeplasmataceae</taxon>
        <taxon>Candidatus Phytoplasma</taxon>
        <taxon>16SrV (Elm yellows group)</taxon>
    </lineage>
</organism>
<dbReference type="InterPro" id="IPR025272">
    <property type="entry name" value="SocA_Panacea"/>
</dbReference>
<gene>
    <name evidence="2" type="ORF">CWO85_03495</name>
</gene>
<reference evidence="2 3" key="1">
    <citation type="journal article" date="2018" name="BMC Genomics">
        <title>Comparative genome analysis of jujube witches'-broom Phytoplasma, an obligate pathogen that causes jujube witches'-broom disease.</title>
        <authorList>
            <person name="Wang J."/>
            <person name="Song L."/>
            <person name="Jiao Q."/>
            <person name="Yang S."/>
            <person name="Gao R."/>
            <person name="Lu X."/>
            <person name="Zhou G."/>
        </authorList>
    </citation>
    <scope>NUCLEOTIDE SEQUENCE [LARGE SCALE GENOMIC DNA]</scope>
    <source>
        <strain evidence="2">Jwb-nky</strain>
    </source>
</reference>
<evidence type="ECO:0000313" key="3">
    <source>
        <dbReference type="Proteomes" id="UP000272462"/>
    </source>
</evidence>
<dbReference type="RefSeq" id="WP_121464224.1">
    <property type="nucleotide sequence ID" value="NZ_CP025121.1"/>
</dbReference>
<protein>
    <recommendedName>
        <fullName evidence="1">Antitoxin SocA-like Panacea domain-containing protein</fullName>
    </recommendedName>
</protein>